<name>A0A916PF32_KRYT1</name>
<dbReference type="AlphaFoldDB" id="A0A916PF32"/>
<feature type="non-terminal residue" evidence="1">
    <location>
        <position position="1"/>
    </location>
</feature>
<gene>
    <name evidence="1" type="ORF">JGI25_01493</name>
</gene>
<dbReference type="Proteomes" id="UP000243105">
    <property type="component" value="Unassembled WGS sequence"/>
</dbReference>
<dbReference type="EMBL" id="CZVV01000139">
    <property type="protein sequence ID" value="CUT04899.1"/>
    <property type="molecule type" value="Genomic_DNA"/>
</dbReference>
<reference evidence="1 2" key="1">
    <citation type="submission" date="2015-11" db="EMBL/GenBank/DDBJ databases">
        <authorList>
            <person name="Varghese N."/>
        </authorList>
    </citation>
    <scope>NUCLEOTIDE SEQUENCE [LARGE SCALE GENOMIC DNA]</scope>
    <source>
        <strain evidence="1 2">JGI-25</strain>
    </source>
</reference>
<organism evidence="1 2">
    <name type="scientific">Kryptobacter tengchongensis</name>
    <dbReference type="NCBI Taxonomy" id="1643429"/>
    <lineage>
        <taxon>Bacteria</taxon>
        <taxon>Pseudomonadati</taxon>
        <taxon>Candidatus Kryptoniota</taxon>
        <taxon>Candidatus Kryptobacter</taxon>
    </lineage>
</organism>
<sequence length="43" mass="5149">KMGETGREKAIREFNLEKMLSKTMEVYYEVLKLKELVKDVKEN</sequence>
<comment type="caution">
    <text evidence="1">The sequence shown here is derived from an EMBL/GenBank/DDBJ whole genome shotgun (WGS) entry which is preliminary data.</text>
</comment>
<evidence type="ECO:0000313" key="2">
    <source>
        <dbReference type="Proteomes" id="UP000243105"/>
    </source>
</evidence>
<protein>
    <submittedName>
        <fullName evidence="1">Uncharacterized protein</fullName>
    </submittedName>
</protein>
<accession>A0A916PF32</accession>
<evidence type="ECO:0000313" key="1">
    <source>
        <dbReference type="EMBL" id="CUT04899.1"/>
    </source>
</evidence>
<proteinExistence type="predicted"/>